<dbReference type="RefSeq" id="XP_037222418.1">
    <property type="nucleotide sequence ID" value="XM_037362126.1"/>
</dbReference>
<proteinExistence type="inferred from homology"/>
<dbReference type="GO" id="GO:0006796">
    <property type="term" value="P:phosphate-containing compound metabolic process"/>
    <property type="evidence" value="ECO:0007669"/>
    <property type="project" value="InterPro"/>
</dbReference>
<dbReference type="AlphaFoldDB" id="A0A8H6SXY6"/>
<dbReference type="OrthoDB" id="1608002at2759"/>
<dbReference type="Pfam" id="PF00719">
    <property type="entry name" value="Pyrophosphatase"/>
    <property type="match status" value="1"/>
</dbReference>
<dbReference type="GeneID" id="59344642"/>
<evidence type="ECO:0000256" key="2">
    <source>
        <dbReference type="ARBA" id="ARBA00006220"/>
    </source>
</evidence>
<comment type="similarity">
    <text evidence="2">Belongs to the PPase family.</text>
</comment>
<evidence type="ECO:0000313" key="8">
    <source>
        <dbReference type="Proteomes" id="UP000636479"/>
    </source>
</evidence>
<dbReference type="EMBL" id="JACAZF010000004">
    <property type="protein sequence ID" value="KAF7307399.1"/>
    <property type="molecule type" value="Genomic_DNA"/>
</dbReference>
<keyword evidence="6" id="KW-0460">Magnesium</keyword>
<keyword evidence="5" id="KW-0378">Hydrolase</keyword>
<sequence>MNSSYSTRSVGEPGTQDYRAFISFNGHTISALHDIPLAISSASSDLILNMIVECPRWSSAKMALAAEEPFAPIKHTMSRKGRPAFVRSVFPHHGYVWNYGCLPQTWSEDAPLHACEIGERISQIGDIVQVRVLGVLAPRDENILRWTLLVINTTDPLANRLRSLKDVEQHLPGIVSSTKEWFRLYKLPEGKDQNTLDLGGEAKGAEYARDIVRSSHDAWKRLVLGSSQTVDLTNVTIRNSSRLLQIRDADENKAFAVTQHGAGEGPPAPKSSEKWWFVGTT</sequence>
<keyword evidence="7" id="KW-0418">Kinase</keyword>
<evidence type="ECO:0000256" key="4">
    <source>
        <dbReference type="ARBA" id="ARBA00022723"/>
    </source>
</evidence>
<comment type="cofactor">
    <cofactor evidence="1">
        <name>Mg(2+)</name>
        <dbReference type="ChEBI" id="CHEBI:18420"/>
    </cofactor>
</comment>
<dbReference type="Gene3D" id="3.90.80.10">
    <property type="entry name" value="Inorganic pyrophosphatase"/>
    <property type="match status" value="1"/>
</dbReference>
<dbReference type="GO" id="GO:0004427">
    <property type="term" value="F:inorganic diphosphate phosphatase activity"/>
    <property type="evidence" value="ECO:0007669"/>
    <property type="project" value="UniProtKB-EC"/>
</dbReference>
<dbReference type="InterPro" id="IPR008162">
    <property type="entry name" value="Pyrophosphatase"/>
</dbReference>
<dbReference type="GO" id="GO:0016301">
    <property type="term" value="F:kinase activity"/>
    <property type="evidence" value="ECO:0007669"/>
    <property type="project" value="UniProtKB-KW"/>
</dbReference>
<comment type="caution">
    <text evidence="7">The sequence shown here is derived from an EMBL/GenBank/DDBJ whole genome shotgun (WGS) entry which is preliminary data.</text>
</comment>
<evidence type="ECO:0000256" key="6">
    <source>
        <dbReference type="ARBA" id="ARBA00022842"/>
    </source>
</evidence>
<dbReference type="EC" id="3.6.1.1" evidence="3"/>
<dbReference type="PANTHER" id="PTHR10286">
    <property type="entry name" value="INORGANIC PYROPHOSPHATASE"/>
    <property type="match status" value="1"/>
</dbReference>
<evidence type="ECO:0000256" key="3">
    <source>
        <dbReference type="ARBA" id="ARBA00012146"/>
    </source>
</evidence>
<dbReference type="GO" id="GO:0005737">
    <property type="term" value="C:cytoplasm"/>
    <property type="evidence" value="ECO:0007669"/>
    <property type="project" value="InterPro"/>
</dbReference>
<protein>
    <recommendedName>
        <fullName evidence="3">inorganic diphosphatase</fullName>
        <ecNumber evidence="3">3.6.1.1</ecNumber>
    </recommendedName>
</protein>
<keyword evidence="8" id="KW-1185">Reference proteome</keyword>
<evidence type="ECO:0000313" key="7">
    <source>
        <dbReference type="EMBL" id="KAF7307399.1"/>
    </source>
</evidence>
<evidence type="ECO:0000256" key="1">
    <source>
        <dbReference type="ARBA" id="ARBA00001946"/>
    </source>
</evidence>
<dbReference type="InterPro" id="IPR036649">
    <property type="entry name" value="Pyrophosphatase_sf"/>
</dbReference>
<keyword evidence="7" id="KW-0808">Transferase</keyword>
<dbReference type="GO" id="GO:0000287">
    <property type="term" value="F:magnesium ion binding"/>
    <property type="evidence" value="ECO:0007669"/>
    <property type="project" value="InterPro"/>
</dbReference>
<dbReference type="Proteomes" id="UP000636479">
    <property type="component" value="Unassembled WGS sequence"/>
</dbReference>
<keyword evidence="4" id="KW-0479">Metal-binding</keyword>
<gene>
    <name evidence="7" type="ORF">MIND_00534100</name>
</gene>
<reference evidence="7" key="1">
    <citation type="submission" date="2020-05" db="EMBL/GenBank/DDBJ databases">
        <title>Mycena genomes resolve the evolution of fungal bioluminescence.</title>
        <authorList>
            <person name="Tsai I.J."/>
        </authorList>
    </citation>
    <scope>NUCLEOTIDE SEQUENCE</scope>
    <source>
        <strain evidence="7">171206Taipei</strain>
    </source>
</reference>
<evidence type="ECO:0000256" key="5">
    <source>
        <dbReference type="ARBA" id="ARBA00022801"/>
    </source>
</evidence>
<dbReference type="SUPFAM" id="SSF50324">
    <property type="entry name" value="Inorganic pyrophosphatase"/>
    <property type="match status" value="1"/>
</dbReference>
<accession>A0A8H6SXY6</accession>
<name>A0A8H6SXY6_9AGAR</name>
<organism evidence="7 8">
    <name type="scientific">Mycena indigotica</name>
    <dbReference type="NCBI Taxonomy" id="2126181"/>
    <lineage>
        <taxon>Eukaryota</taxon>
        <taxon>Fungi</taxon>
        <taxon>Dikarya</taxon>
        <taxon>Basidiomycota</taxon>
        <taxon>Agaricomycotina</taxon>
        <taxon>Agaricomycetes</taxon>
        <taxon>Agaricomycetidae</taxon>
        <taxon>Agaricales</taxon>
        <taxon>Marasmiineae</taxon>
        <taxon>Mycenaceae</taxon>
        <taxon>Mycena</taxon>
    </lineage>
</organism>